<organism evidence="1 2">
    <name type="scientific">Aeropyrum pernix</name>
    <dbReference type="NCBI Taxonomy" id="56636"/>
    <lineage>
        <taxon>Archaea</taxon>
        <taxon>Thermoproteota</taxon>
        <taxon>Thermoprotei</taxon>
        <taxon>Desulfurococcales</taxon>
        <taxon>Desulfurococcaceae</taxon>
        <taxon>Aeropyrum</taxon>
    </lineage>
</organism>
<accession>A0A401HB22</accession>
<gene>
    <name evidence="1" type="ORF">apy_13090</name>
</gene>
<proteinExistence type="predicted"/>
<dbReference type="AlphaFoldDB" id="A0A401HB22"/>
<protein>
    <submittedName>
        <fullName evidence="1">Uncharacterized protein</fullName>
    </submittedName>
</protein>
<name>A0A401HB22_AERPX</name>
<dbReference type="EMBL" id="BDMD01000078">
    <property type="protein sequence ID" value="GBF09584.1"/>
    <property type="molecule type" value="Genomic_DNA"/>
</dbReference>
<evidence type="ECO:0000313" key="2">
    <source>
        <dbReference type="Proteomes" id="UP000291213"/>
    </source>
</evidence>
<comment type="caution">
    <text evidence="1">The sequence shown here is derived from an EMBL/GenBank/DDBJ whole genome shotgun (WGS) entry which is preliminary data.</text>
</comment>
<evidence type="ECO:0000313" key="1">
    <source>
        <dbReference type="EMBL" id="GBF09584.1"/>
    </source>
</evidence>
<sequence>MGVNPWNDHLEAIPNERIIARLTISEFTGLVISIAAFTFSRALANLGPRESGALG</sequence>
<reference evidence="1 2" key="1">
    <citation type="submission" date="2017-02" db="EMBL/GenBank/DDBJ databases">
        <title>isolation and characterization of a novel temperate virus Aeropyrum globular virus 1 infecting hyperthermophilic archaeon Aeropyrum.</title>
        <authorList>
            <person name="Yumiya M."/>
            <person name="Yoshida T."/>
            <person name="Sako Y."/>
        </authorList>
    </citation>
    <scope>NUCLEOTIDE SEQUENCE [LARGE SCALE GENOMIC DNA]</scope>
    <source>
        <strain evidence="1 2">YK1-12-2013</strain>
    </source>
</reference>
<dbReference type="Proteomes" id="UP000291213">
    <property type="component" value="Unassembled WGS sequence"/>
</dbReference>